<comment type="subcellular location">
    <subcellularLocation>
        <location evidence="1">Cytoplasm</location>
        <location evidence="1">Cytoskeleton</location>
    </subcellularLocation>
</comment>
<dbReference type="InterPro" id="IPR004000">
    <property type="entry name" value="Actin"/>
</dbReference>
<dbReference type="Gene3D" id="3.30.420.40">
    <property type="match status" value="2"/>
</dbReference>
<dbReference type="Pfam" id="PF00022">
    <property type="entry name" value="Actin"/>
    <property type="match status" value="1"/>
</dbReference>
<protein>
    <submittedName>
        <fullName evidence="6">Actin-related protein T2-like</fullName>
    </submittedName>
</protein>
<dbReference type="GeneID" id="102370052"/>
<keyword evidence="3" id="KW-0963">Cytoplasm</keyword>
<evidence type="ECO:0000313" key="6">
    <source>
        <dbReference type="RefSeq" id="XP_006018884.2"/>
    </source>
</evidence>
<dbReference type="Proteomes" id="UP000189705">
    <property type="component" value="Unplaced"/>
</dbReference>
<dbReference type="InParanoid" id="A0A1U7RIW1"/>
<dbReference type="PRINTS" id="PR00190">
    <property type="entry name" value="ACTIN"/>
</dbReference>
<accession>A0A1U7RIW1</accession>
<dbReference type="GO" id="GO:0005856">
    <property type="term" value="C:cytoskeleton"/>
    <property type="evidence" value="ECO:0007669"/>
    <property type="project" value="UniProtKB-SubCell"/>
</dbReference>
<dbReference type="FunFam" id="3.90.640.10:FF:000007">
    <property type="entry name" value="Actin like 7B"/>
    <property type="match status" value="1"/>
</dbReference>
<keyword evidence="3" id="KW-0206">Cytoskeleton</keyword>
<dbReference type="AlphaFoldDB" id="A0A1U7RIW1"/>
<evidence type="ECO:0000256" key="2">
    <source>
        <dbReference type="ARBA" id="ARBA00006752"/>
    </source>
</evidence>
<dbReference type="FunFam" id="3.30.420.40:FF:000050">
    <property type="entry name" value="Actin, alpha skeletal muscle"/>
    <property type="match status" value="1"/>
</dbReference>
<reference evidence="6" key="1">
    <citation type="submission" date="2025-08" db="UniProtKB">
        <authorList>
            <consortium name="RefSeq"/>
        </authorList>
    </citation>
    <scope>IDENTIFICATION</scope>
</reference>
<dbReference type="Gene3D" id="3.90.640.10">
    <property type="entry name" value="Actin, Chain A, domain 4"/>
    <property type="match status" value="1"/>
</dbReference>
<dbReference type="STRING" id="38654.A0A1U7RIW1"/>
<dbReference type="SUPFAM" id="SSF53067">
    <property type="entry name" value="Actin-like ATPase domain"/>
    <property type="match status" value="2"/>
</dbReference>
<proteinExistence type="inferred from homology"/>
<keyword evidence="5" id="KW-1185">Reference proteome</keyword>
<dbReference type="InterPro" id="IPR043129">
    <property type="entry name" value="ATPase_NBD"/>
</dbReference>
<comment type="similarity">
    <text evidence="2 4">Belongs to the actin family.</text>
</comment>
<dbReference type="SMART" id="SM00268">
    <property type="entry name" value="ACTIN"/>
    <property type="match status" value="1"/>
</dbReference>
<dbReference type="RefSeq" id="XP_006018884.2">
    <property type="nucleotide sequence ID" value="XM_006018822.3"/>
</dbReference>
<dbReference type="CDD" id="cd13397">
    <property type="entry name" value="ASKHA_NBD_actin_Arp-T1-3"/>
    <property type="match status" value="1"/>
</dbReference>
<dbReference type="PANTHER" id="PTHR11937">
    <property type="entry name" value="ACTIN"/>
    <property type="match status" value="1"/>
</dbReference>
<evidence type="ECO:0000256" key="1">
    <source>
        <dbReference type="ARBA" id="ARBA00004245"/>
    </source>
</evidence>
<gene>
    <name evidence="6" type="primary">LOC102370052</name>
</gene>
<evidence type="ECO:0000256" key="3">
    <source>
        <dbReference type="ARBA" id="ARBA00023212"/>
    </source>
</evidence>
<evidence type="ECO:0000256" key="4">
    <source>
        <dbReference type="RuleBase" id="RU000487"/>
    </source>
</evidence>
<sequence length="388" mass="42824">MEGCILLHPFVPGAMSDSRVLQTPAVIFDNGSGSCKAGISGEPMPRSVVASVIGHPKAKVAGAGQDYCIGEGALSKRAGLLLKYPIERGIVTSWDDMEKLWRYIYKQELGINASERPVVMTEPPMNPLQNREKMTELLFERFKVPALYLSVQATLALYASARTTGLVMDSGDGVTHTVPIYEGHCLPHAASRLNVAGRDITEYLVRVLSAGGQFFLSRGKRNVAKDIKEKFCYVALDWSQEMKRRPEEVLRDYKLPDGNTVRIGLHLCRAPEILFMPITLGIDTPGIHTMISNSVKKCDRDICRHLYGNVVLTGGSSLLQGLDERVFKEIEQQAPKGVPVRIVATPHRRCSAWMGASIISYLASFVSMWVTAGEYGEFGPPVVHRKCF</sequence>
<organism evidence="5 6">
    <name type="scientific">Alligator sinensis</name>
    <name type="common">Chinese alligator</name>
    <dbReference type="NCBI Taxonomy" id="38654"/>
    <lineage>
        <taxon>Eukaryota</taxon>
        <taxon>Metazoa</taxon>
        <taxon>Chordata</taxon>
        <taxon>Craniata</taxon>
        <taxon>Vertebrata</taxon>
        <taxon>Euteleostomi</taxon>
        <taxon>Archelosauria</taxon>
        <taxon>Archosauria</taxon>
        <taxon>Crocodylia</taxon>
        <taxon>Alligatoridae</taxon>
        <taxon>Alligatorinae</taxon>
        <taxon>Alligator</taxon>
    </lineage>
</organism>
<dbReference type="eggNOG" id="KOG0676">
    <property type="taxonomic scope" value="Eukaryota"/>
</dbReference>
<dbReference type="KEGG" id="asn:102370052"/>
<evidence type="ECO:0000313" key="5">
    <source>
        <dbReference type="Proteomes" id="UP000189705"/>
    </source>
</evidence>
<name>A0A1U7RIW1_ALLSI</name>